<dbReference type="InterPro" id="IPR051122">
    <property type="entry name" value="SDR_DHRS6-like"/>
</dbReference>
<comment type="similarity">
    <text evidence="1">Belongs to the short-chain dehydrogenases/reductases (SDR) family.</text>
</comment>
<dbReference type="InterPro" id="IPR036291">
    <property type="entry name" value="NAD(P)-bd_dom_sf"/>
</dbReference>
<dbReference type="Proteomes" id="UP000233769">
    <property type="component" value="Chromosome tk0001"/>
</dbReference>
<feature type="domain" description="Ketoreductase" evidence="3">
    <location>
        <begin position="12"/>
        <end position="191"/>
    </location>
</feature>
<organism evidence="4 5">
    <name type="scientific">Methylorubrum extorquens</name>
    <name type="common">Methylobacterium dichloromethanicum</name>
    <name type="synonym">Methylobacterium extorquens</name>
    <dbReference type="NCBI Taxonomy" id="408"/>
    <lineage>
        <taxon>Bacteria</taxon>
        <taxon>Pseudomonadati</taxon>
        <taxon>Pseudomonadota</taxon>
        <taxon>Alphaproteobacteria</taxon>
        <taxon>Hyphomicrobiales</taxon>
        <taxon>Methylobacteriaceae</taxon>
        <taxon>Methylorubrum</taxon>
    </lineage>
</organism>
<evidence type="ECO:0000259" key="3">
    <source>
        <dbReference type="SMART" id="SM00822"/>
    </source>
</evidence>
<protein>
    <recommendedName>
        <fullName evidence="3">Ketoreductase domain-containing protein</fullName>
    </recommendedName>
</protein>
<dbReference type="InterPro" id="IPR002347">
    <property type="entry name" value="SDR_fam"/>
</dbReference>
<evidence type="ECO:0000313" key="4">
    <source>
        <dbReference type="EMBL" id="SOR29585.1"/>
    </source>
</evidence>
<dbReference type="GO" id="GO:0016491">
    <property type="term" value="F:oxidoreductase activity"/>
    <property type="evidence" value="ECO:0007669"/>
    <property type="project" value="UniProtKB-KW"/>
</dbReference>
<gene>
    <name evidence="4" type="ORF">TK0001_2983</name>
</gene>
<dbReference type="AlphaFoldDB" id="A0A2N9AQE4"/>
<dbReference type="PANTHER" id="PTHR43477:SF1">
    <property type="entry name" value="DIHYDROANTICAPSIN 7-DEHYDROGENASE"/>
    <property type="match status" value="1"/>
</dbReference>
<dbReference type="PRINTS" id="PR00080">
    <property type="entry name" value="SDRFAMILY"/>
</dbReference>
<dbReference type="PROSITE" id="PS00061">
    <property type="entry name" value="ADH_SHORT"/>
    <property type="match status" value="1"/>
</dbReference>
<dbReference type="SUPFAM" id="SSF51735">
    <property type="entry name" value="NAD(P)-binding Rossmann-fold domains"/>
    <property type="match status" value="1"/>
</dbReference>
<dbReference type="InterPro" id="IPR020904">
    <property type="entry name" value="Sc_DH/Rdtase_CS"/>
</dbReference>
<evidence type="ECO:0000256" key="2">
    <source>
        <dbReference type="ARBA" id="ARBA00023002"/>
    </source>
</evidence>
<keyword evidence="2" id="KW-0560">Oxidoreductase</keyword>
<dbReference type="CDD" id="cd05233">
    <property type="entry name" value="SDR_c"/>
    <property type="match status" value="1"/>
</dbReference>
<dbReference type="PRINTS" id="PR00081">
    <property type="entry name" value="GDHRDH"/>
</dbReference>
<name>A0A2N9AQE4_METEX</name>
<dbReference type="PANTHER" id="PTHR43477">
    <property type="entry name" value="DIHYDROANTICAPSIN 7-DEHYDROGENASE"/>
    <property type="match status" value="1"/>
</dbReference>
<dbReference type="InterPro" id="IPR057326">
    <property type="entry name" value="KR_dom"/>
</dbReference>
<dbReference type="SMART" id="SM00822">
    <property type="entry name" value="PKS_KR"/>
    <property type="match status" value="1"/>
</dbReference>
<dbReference type="Gene3D" id="3.40.50.720">
    <property type="entry name" value="NAD(P)-binding Rossmann-like Domain"/>
    <property type="match status" value="1"/>
</dbReference>
<sequence>MADLNPLRLDGRHILVTGASSGIGRRTALMLHALGASLSVVDRDEAGLASLDAELCAGKGVARQVADLSDIAGIEELVSRCVAAGGKLHGVVHCAGIQEIMPVRTLQIDGWRRIFAVNTEAALMLGKCLSSKKVYAGNHGSIVFISSVMGMVGSAGAVAYSMSKAALDGMARSLSLELAPRGIRVNCIAPGFVRTPLFEQTERLWDEATRKAVEDLHPLGFGEAEDVAHAVAFLVADTGRWITGSTLVVDGGYLAR</sequence>
<dbReference type="Pfam" id="PF13561">
    <property type="entry name" value="adh_short_C2"/>
    <property type="match status" value="1"/>
</dbReference>
<dbReference type="EMBL" id="LT962688">
    <property type="protein sequence ID" value="SOR29585.1"/>
    <property type="molecule type" value="Genomic_DNA"/>
</dbReference>
<reference evidence="5" key="1">
    <citation type="submission" date="2017-10" db="EMBL/GenBank/DDBJ databases">
        <authorList>
            <person name="Regsiter A."/>
            <person name="William W."/>
        </authorList>
    </citation>
    <scope>NUCLEOTIDE SEQUENCE [LARGE SCALE GENOMIC DNA]</scope>
</reference>
<dbReference type="FunFam" id="3.40.50.720:FF:000084">
    <property type="entry name" value="Short-chain dehydrogenase reductase"/>
    <property type="match status" value="1"/>
</dbReference>
<proteinExistence type="inferred from homology"/>
<evidence type="ECO:0000256" key="1">
    <source>
        <dbReference type="ARBA" id="ARBA00006484"/>
    </source>
</evidence>
<accession>A0A2N9AQE4</accession>
<evidence type="ECO:0000313" key="5">
    <source>
        <dbReference type="Proteomes" id="UP000233769"/>
    </source>
</evidence>